<protein>
    <submittedName>
        <fullName evidence="3">Uncharacterized protein</fullName>
    </submittedName>
</protein>
<evidence type="ECO:0000313" key="3">
    <source>
        <dbReference type="EMBL" id="KAH0737196.1"/>
    </source>
</evidence>
<organism evidence="3 4">
    <name type="scientific">Solanum tuberosum</name>
    <name type="common">Potato</name>
    <dbReference type="NCBI Taxonomy" id="4113"/>
    <lineage>
        <taxon>Eukaryota</taxon>
        <taxon>Viridiplantae</taxon>
        <taxon>Streptophyta</taxon>
        <taxon>Embryophyta</taxon>
        <taxon>Tracheophyta</taxon>
        <taxon>Spermatophyta</taxon>
        <taxon>Magnoliopsida</taxon>
        <taxon>eudicotyledons</taxon>
        <taxon>Gunneridae</taxon>
        <taxon>Pentapetalae</taxon>
        <taxon>asterids</taxon>
        <taxon>lamiids</taxon>
        <taxon>Solanales</taxon>
        <taxon>Solanaceae</taxon>
        <taxon>Solanoideae</taxon>
        <taxon>Solaneae</taxon>
        <taxon>Solanum</taxon>
    </lineage>
</organism>
<dbReference type="Gene3D" id="1.10.4160.10">
    <property type="entry name" value="Hydantoin permease"/>
    <property type="match status" value="1"/>
</dbReference>
<feature type="transmembrane region" description="Helical" evidence="2">
    <location>
        <begin position="38"/>
        <end position="58"/>
    </location>
</feature>
<keyword evidence="2" id="KW-1133">Transmembrane helix</keyword>
<keyword evidence="2" id="KW-0812">Transmembrane</keyword>
<name>A0ABQ7TRP8_SOLTU</name>
<accession>A0ABQ7TRP8</accession>
<keyword evidence="4" id="KW-1185">Reference proteome</keyword>
<evidence type="ECO:0000256" key="1">
    <source>
        <dbReference type="SAM" id="MobiDB-lite"/>
    </source>
</evidence>
<dbReference type="PANTHER" id="PTHR30618:SF0">
    <property type="entry name" value="PURINE-URACIL PERMEASE NCS1"/>
    <property type="match status" value="1"/>
</dbReference>
<feature type="region of interest" description="Disordered" evidence="1">
    <location>
        <begin position="1"/>
        <end position="24"/>
    </location>
</feature>
<comment type="caution">
    <text evidence="3">The sequence shown here is derived from an EMBL/GenBank/DDBJ whole genome shotgun (WGS) entry which is preliminary data.</text>
</comment>
<dbReference type="EMBL" id="JAIVGD010000028">
    <property type="protein sequence ID" value="KAH0737196.1"/>
    <property type="molecule type" value="Genomic_DNA"/>
</dbReference>
<reference evidence="3 4" key="1">
    <citation type="journal article" date="2021" name="bioRxiv">
        <title>Chromosome-scale and haplotype-resolved genome assembly of a tetraploid potato cultivar.</title>
        <authorList>
            <person name="Sun H."/>
            <person name="Jiao W.-B."/>
            <person name="Krause K."/>
            <person name="Campoy J.A."/>
            <person name="Goel M."/>
            <person name="Folz-Donahue K."/>
            <person name="Kukat C."/>
            <person name="Huettel B."/>
            <person name="Schneeberger K."/>
        </authorList>
    </citation>
    <scope>NUCLEOTIDE SEQUENCE [LARGE SCALE GENOMIC DNA]</scope>
    <source>
        <strain evidence="3">SolTubOtavaFocal</strain>
        <tissue evidence="3">Leaves</tissue>
    </source>
</reference>
<gene>
    <name evidence="3" type="ORF">KY290_035901</name>
</gene>
<keyword evidence="2" id="KW-0472">Membrane</keyword>
<dbReference type="Proteomes" id="UP000826656">
    <property type="component" value="Unassembled WGS sequence"/>
</dbReference>
<evidence type="ECO:0000313" key="4">
    <source>
        <dbReference type="Proteomes" id="UP000826656"/>
    </source>
</evidence>
<evidence type="ECO:0000256" key="2">
    <source>
        <dbReference type="SAM" id="Phobius"/>
    </source>
</evidence>
<dbReference type="PANTHER" id="PTHR30618">
    <property type="entry name" value="NCS1 FAMILY PURINE/PYRIMIDINE TRANSPORTER"/>
    <property type="match status" value="1"/>
</dbReference>
<proteinExistence type="predicted"/>
<dbReference type="InterPro" id="IPR045225">
    <property type="entry name" value="Uracil/uridine/allantoin_perm"/>
</dbReference>
<sequence length="77" mass="8805">MASSISQFDEFHPDPSLTNDDLKPTSIDQRNFSGWEMASLWIGLVVGVPSYYLAGSLVDLGMSWWQEVHIFQHYLEL</sequence>